<comment type="caution">
    <text evidence="7">The sequence shown here is derived from an EMBL/GenBank/DDBJ whole genome shotgun (WGS) entry which is preliminary data.</text>
</comment>
<dbReference type="PANTHER" id="PTHR47151:SF2">
    <property type="entry name" value="AMINO ACID BINDING PROTEIN"/>
    <property type="match status" value="1"/>
</dbReference>
<dbReference type="InterPro" id="IPR000709">
    <property type="entry name" value="Leu_Ile_Val-bd"/>
</dbReference>
<proteinExistence type="inferred from homology"/>
<dbReference type="GO" id="GO:0006865">
    <property type="term" value="P:amino acid transport"/>
    <property type="evidence" value="ECO:0007669"/>
    <property type="project" value="UniProtKB-KW"/>
</dbReference>
<keyword evidence="2" id="KW-0813">Transport</keyword>
<evidence type="ECO:0000256" key="2">
    <source>
        <dbReference type="ARBA" id="ARBA00022448"/>
    </source>
</evidence>
<comment type="similarity">
    <text evidence="1">Belongs to the leucine-binding protein family.</text>
</comment>
<evidence type="ECO:0000256" key="1">
    <source>
        <dbReference type="ARBA" id="ARBA00010062"/>
    </source>
</evidence>
<gene>
    <name evidence="7" type="ORF">HNQ09_000258</name>
</gene>
<keyword evidence="8" id="KW-1185">Reference proteome</keyword>
<dbReference type="EMBL" id="JACHFN010000001">
    <property type="protein sequence ID" value="MBB5232841.1"/>
    <property type="molecule type" value="Genomic_DNA"/>
</dbReference>
<evidence type="ECO:0000313" key="8">
    <source>
        <dbReference type="Proteomes" id="UP000525389"/>
    </source>
</evidence>
<feature type="domain" description="Leucine-binding protein" evidence="6">
    <location>
        <begin position="24"/>
        <end position="369"/>
    </location>
</feature>
<dbReference type="RefSeq" id="WP_184024362.1">
    <property type="nucleotide sequence ID" value="NZ_JACHFN010000001.1"/>
</dbReference>
<dbReference type="InterPro" id="IPR028081">
    <property type="entry name" value="Leu-bd"/>
</dbReference>
<protein>
    <submittedName>
        <fullName evidence="7">Branched-chain amino acid transport system substrate-binding protein</fullName>
    </submittedName>
</protein>
<keyword evidence="3 5" id="KW-0732">Signal</keyword>
<evidence type="ECO:0000313" key="7">
    <source>
        <dbReference type="EMBL" id="MBB5232841.1"/>
    </source>
</evidence>
<reference evidence="7 8" key="1">
    <citation type="submission" date="2020-08" db="EMBL/GenBank/DDBJ databases">
        <title>Genomic Encyclopedia of Type Strains, Phase IV (KMG-IV): sequencing the most valuable type-strain genomes for metagenomic binning, comparative biology and taxonomic classification.</title>
        <authorList>
            <person name="Goeker M."/>
        </authorList>
    </citation>
    <scope>NUCLEOTIDE SEQUENCE [LARGE SCALE GENOMIC DNA]</scope>
    <source>
        <strain evidence="7 8">DSM 101791</strain>
    </source>
</reference>
<dbReference type="Pfam" id="PF13458">
    <property type="entry name" value="Peripla_BP_6"/>
    <property type="match status" value="1"/>
</dbReference>
<evidence type="ECO:0000259" key="6">
    <source>
        <dbReference type="Pfam" id="PF13458"/>
    </source>
</evidence>
<organism evidence="7 8">
    <name type="scientific">Deinococcus budaensis</name>
    <dbReference type="NCBI Taxonomy" id="1665626"/>
    <lineage>
        <taxon>Bacteria</taxon>
        <taxon>Thermotogati</taxon>
        <taxon>Deinococcota</taxon>
        <taxon>Deinococci</taxon>
        <taxon>Deinococcales</taxon>
        <taxon>Deinococcaceae</taxon>
        <taxon>Deinococcus</taxon>
    </lineage>
</organism>
<evidence type="ECO:0000256" key="5">
    <source>
        <dbReference type="SAM" id="SignalP"/>
    </source>
</evidence>
<dbReference type="AlphaFoldDB" id="A0A7W8GC35"/>
<dbReference type="SUPFAM" id="SSF53822">
    <property type="entry name" value="Periplasmic binding protein-like I"/>
    <property type="match status" value="1"/>
</dbReference>
<name>A0A7W8GC35_9DEIO</name>
<dbReference type="PRINTS" id="PR00337">
    <property type="entry name" value="LEUILEVALBP"/>
</dbReference>
<sequence>MKKTALSLSVLAALALGSASAQTTVKIATLSPLSGGQSDLGLQIRNGAQLAVNEYKAQFQRLGMNLQLVAYDDQADPATGTAQARKIASDRAILAVVGTLNSGVAIPSSQALASSRVAMVSPANTANQVTDRGLSNMNRIVARDDAQGPAGANFITGNLKAKKVYILNDKTAYGEGLAKEVEKALKAKGTQVVGNEGTEEKSDFSSIVAKIRLQKPDAIYFGGIYNQVGVFIKQLRENGITTPVVGGDGLDSSELATIAGKGASNIYFTTVAAPIEALPAAKTFAANFQKTFNDGAQGFGAFGYDAAKVVLQGILKAAQANGNKAPSRQQVEAAIRKGSFTGLLSGNVSFNSVGDRKAATLYVMNVEGGKYKLATSVPVRPVRQ</sequence>
<keyword evidence="4" id="KW-0029">Amino-acid transport</keyword>
<evidence type="ECO:0000256" key="3">
    <source>
        <dbReference type="ARBA" id="ARBA00022729"/>
    </source>
</evidence>
<feature type="chain" id="PRO_5030818982" evidence="5">
    <location>
        <begin position="22"/>
        <end position="384"/>
    </location>
</feature>
<dbReference type="Proteomes" id="UP000525389">
    <property type="component" value="Unassembled WGS sequence"/>
</dbReference>
<dbReference type="PANTHER" id="PTHR47151">
    <property type="entry name" value="LEU/ILE/VAL-BINDING ABC TRANSPORTER SUBUNIT"/>
    <property type="match status" value="1"/>
</dbReference>
<dbReference type="CDD" id="cd06342">
    <property type="entry name" value="PBP1_ABC_LIVBP-like"/>
    <property type="match status" value="1"/>
</dbReference>
<evidence type="ECO:0000256" key="4">
    <source>
        <dbReference type="ARBA" id="ARBA00022970"/>
    </source>
</evidence>
<accession>A0A7W8GC35</accession>
<feature type="signal peptide" evidence="5">
    <location>
        <begin position="1"/>
        <end position="21"/>
    </location>
</feature>
<dbReference type="InterPro" id="IPR028082">
    <property type="entry name" value="Peripla_BP_I"/>
</dbReference>
<dbReference type="Gene3D" id="3.40.50.2300">
    <property type="match status" value="2"/>
</dbReference>